<accession>A0ABR4GH55</accession>
<organism evidence="1 2">
    <name type="scientific">Aspergillus keveii</name>
    <dbReference type="NCBI Taxonomy" id="714993"/>
    <lineage>
        <taxon>Eukaryota</taxon>
        <taxon>Fungi</taxon>
        <taxon>Dikarya</taxon>
        <taxon>Ascomycota</taxon>
        <taxon>Pezizomycotina</taxon>
        <taxon>Eurotiomycetes</taxon>
        <taxon>Eurotiomycetidae</taxon>
        <taxon>Eurotiales</taxon>
        <taxon>Aspergillaceae</taxon>
        <taxon>Aspergillus</taxon>
        <taxon>Aspergillus subgen. Nidulantes</taxon>
    </lineage>
</organism>
<dbReference type="Proteomes" id="UP001610563">
    <property type="component" value="Unassembled WGS sequence"/>
</dbReference>
<evidence type="ECO:0000313" key="2">
    <source>
        <dbReference type="Proteomes" id="UP001610563"/>
    </source>
</evidence>
<comment type="caution">
    <text evidence="1">The sequence shown here is derived from an EMBL/GenBank/DDBJ whole genome shotgun (WGS) entry which is preliminary data.</text>
</comment>
<gene>
    <name evidence="1" type="ORF">BJX66DRAFT_72420</name>
</gene>
<reference evidence="1 2" key="1">
    <citation type="submission" date="2024-07" db="EMBL/GenBank/DDBJ databases">
        <title>Section-level genome sequencing and comparative genomics of Aspergillus sections Usti and Cavernicolus.</title>
        <authorList>
            <consortium name="Lawrence Berkeley National Laboratory"/>
            <person name="Nybo J.L."/>
            <person name="Vesth T.C."/>
            <person name="Theobald S."/>
            <person name="Frisvad J.C."/>
            <person name="Larsen T.O."/>
            <person name="Kjaerboelling I."/>
            <person name="Rothschild-Mancinelli K."/>
            <person name="Lyhne E.K."/>
            <person name="Kogle M.E."/>
            <person name="Barry K."/>
            <person name="Clum A."/>
            <person name="Na H."/>
            <person name="Ledsgaard L."/>
            <person name="Lin J."/>
            <person name="Lipzen A."/>
            <person name="Kuo A."/>
            <person name="Riley R."/>
            <person name="Mondo S."/>
            <person name="Labutti K."/>
            <person name="Haridas S."/>
            <person name="Pangalinan J."/>
            <person name="Salamov A.A."/>
            <person name="Simmons B.A."/>
            <person name="Magnuson J.K."/>
            <person name="Chen J."/>
            <person name="Drula E."/>
            <person name="Henrissat B."/>
            <person name="Wiebenga A."/>
            <person name="Lubbers R.J."/>
            <person name="Gomes A.C."/>
            <person name="Makela M.R."/>
            <person name="Stajich J."/>
            <person name="Grigoriev I.V."/>
            <person name="Mortensen U.H."/>
            <person name="De Vries R.P."/>
            <person name="Baker S.E."/>
            <person name="Andersen M.R."/>
        </authorList>
    </citation>
    <scope>NUCLEOTIDE SEQUENCE [LARGE SCALE GENOMIC DNA]</scope>
    <source>
        <strain evidence="1 2">CBS 209.92</strain>
    </source>
</reference>
<sequence length="154" mass="17054">MAKLAVDIYAARNKACQAKIGARALILLTAGGDWLLSKAEHYQIASGPLVLRHTNHIMPIVEAKRSAACVPTIRGSLRCRKRRMSLAGWAARHACSRPLRPGRVLSGPRRFGSANKLLQGRDRLFSRDMMSVSCWYLFPTREHSVVNGSTELCV</sequence>
<proteinExistence type="predicted"/>
<dbReference type="EMBL" id="JBFTWV010000016">
    <property type="protein sequence ID" value="KAL2797939.1"/>
    <property type="molecule type" value="Genomic_DNA"/>
</dbReference>
<name>A0ABR4GH55_9EURO</name>
<keyword evidence="2" id="KW-1185">Reference proteome</keyword>
<protein>
    <submittedName>
        <fullName evidence="1">Uncharacterized protein</fullName>
    </submittedName>
</protein>
<evidence type="ECO:0000313" key="1">
    <source>
        <dbReference type="EMBL" id="KAL2797939.1"/>
    </source>
</evidence>